<accession>A0ABR4B3D4</accession>
<name>A0ABR4B3D4_9LECA</name>
<gene>
    <name evidence="2" type="ORF">ABVK25_007289</name>
</gene>
<organism evidence="2 3">
    <name type="scientific">Lepraria finkii</name>
    <dbReference type="NCBI Taxonomy" id="1340010"/>
    <lineage>
        <taxon>Eukaryota</taxon>
        <taxon>Fungi</taxon>
        <taxon>Dikarya</taxon>
        <taxon>Ascomycota</taxon>
        <taxon>Pezizomycotina</taxon>
        <taxon>Lecanoromycetes</taxon>
        <taxon>OSLEUM clade</taxon>
        <taxon>Lecanoromycetidae</taxon>
        <taxon>Lecanorales</taxon>
        <taxon>Lecanorineae</taxon>
        <taxon>Stereocaulaceae</taxon>
        <taxon>Lepraria</taxon>
    </lineage>
</organism>
<feature type="domain" description="F-box" evidence="1">
    <location>
        <begin position="25"/>
        <end position="74"/>
    </location>
</feature>
<evidence type="ECO:0000313" key="2">
    <source>
        <dbReference type="EMBL" id="KAL2052417.1"/>
    </source>
</evidence>
<evidence type="ECO:0000259" key="1">
    <source>
        <dbReference type="PROSITE" id="PS50181"/>
    </source>
</evidence>
<reference evidence="2 3" key="1">
    <citation type="submission" date="2024-09" db="EMBL/GenBank/DDBJ databases">
        <title>Rethinking Asexuality: The Enigmatic Case of Functional Sexual Genes in Lepraria (Stereocaulaceae).</title>
        <authorList>
            <person name="Doellman M."/>
            <person name="Sun Y."/>
            <person name="Barcenas-Pena A."/>
            <person name="Lumbsch H.T."/>
            <person name="Grewe F."/>
        </authorList>
    </citation>
    <scope>NUCLEOTIDE SEQUENCE [LARGE SCALE GENOMIC DNA]</scope>
    <source>
        <strain evidence="2 3">Grewe 0041</strain>
    </source>
</reference>
<dbReference type="Proteomes" id="UP001590951">
    <property type="component" value="Unassembled WGS sequence"/>
</dbReference>
<proteinExistence type="predicted"/>
<dbReference type="EMBL" id="JBHFEH010000027">
    <property type="protein sequence ID" value="KAL2052417.1"/>
    <property type="molecule type" value="Genomic_DNA"/>
</dbReference>
<keyword evidence="3" id="KW-1185">Reference proteome</keyword>
<dbReference type="PROSITE" id="PS50181">
    <property type="entry name" value="FBOX"/>
    <property type="match status" value="1"/>
</dbReference>
<dbReference type="SUPFAM" id="SSF81383">
    <property type="entry name" value="F-box domain"/>
    <property type="match status" value="1"/>
</dbReference>
<dbReference type="InterPro" id="IPR001810">
    <property type="entry name" value="F-box_dom"/>
</dbReference>
<protein>
    <recommendedName>
        <fullName evidence="1">F-box domain-containing protein</fullName>
    </recommendedName>
</protein>
<dbReference type="InterPro" id="IPR036047">
    <property type="entry name" value="F-box-like_dom_sf"/>
</dbReference>
<sequence>MQETSFTVGMASLEDLHIASGGDGALSLFELPNEVLIHILACLDTLPLLQIRAVAHRFQNLIIRIVHARLLRSASLKDRKLILECYHPSAQYTEPYLHCDYLGTPGLSGDTAGKGPIYEIAEDRASERTLRKLYSRFRPTRNDPQQTVFRSHPAGDIPGSRTTERAAARMSPQTEVVSQNVNLEAHELFTQLRLLASLVQVGPRRGFFISIQNIVEKKTARIFRTWLAEMAKRGEEADISAGINPDDDSVVWVDQNKIAGLRVRVRERIWRRDAPILLHRDDDQAVSYSLELQELLISTTHLMLAVEKSLHDTETESGKAMIFGSFATANTQQSPANAIV</sequence>
<evidence type="ECO:0000313" key="3">
    <source>
        <dbReference type="Proteomes" id="UP001590951"/>
    </source>
</evidence>
<dbReference type="Pfam" id="PF00646">
    <property type="entry name" value="F-box"/>
    <property type="match status" value="1"/>
</dbReference>
<comment type="caution">
    <text evidence="2">The sequence shown here is derived from an EMBL/GenBank/DDBJ whole genome shotgun (WGS) entry which is preliminary data.</text>
</comment>